<accession>F8EZ31</accession>
<dbReference type="Pfam" id="PF00669">
    <property type="entry name" value="Flagellin_N"/>
    <property type="match status" value="1"/>
</dbReference>
<reference evidence="9" key="1">
    <citation type="journal article" date="2013" name="Stand. Genomic Sci.">
        <title>Genome sequence of the thermophilic fresh-water bacterium Spirochaeta caldaria type strain (H1(T)), reclassification of Spirochaeta caldaria, Spirochaeta stenostrepta, and Spirochaeta zuelzerae in the genus Treponema as Treponema caldaria comb. nov., Treponema stenostrepta comb. nov., and Treponema zuelzerae comb. nov., and emendation of the genus Treponema.</title>
        <authorList>
            <person name="Abt B."/>
            <person name="Goker M."/>
            <person name="Scheuner C."/>
            <person name="Han C."/>
            <person name="Lu M."/>
            <person name="Misra M."/>
            <person name="Lapidus A."/>
            <person name="Nolan M."/>
            <person name="Lucas S."/>
            <person name="Hammon N."/>
            <person name="Deshpande S."/>
            <person name="Cheng J.F."/>
            <person name="Tapia R."/>
            <person name="Goodwin L.A."/>
            <person name="Pitluck S."/>
            <person name="Liolios K."/>
            <person name="Pagani I."/>
            <person name="Ivanova N."/>
            <person name="Mavromatis K."/>
            <person name="Mikhailova N."/>
            <person name="Huntemann M."/>
            <person name="Pati A."/>
            <person name="Chen A."/>
            <person name="Palaniappan K."/>
            <person name="Land M."/>
            <person name="Hauser L."/>
            <person name="Jeffries C.D."/>
            <person name="Rohde M."/>
            <person name="Spring S."/>
            <person name="Gronow S."/>
            <person name="Detter J.C."/>
            <person name="Bristow J."/>
            <person name="Eisen J.A."/>
            <person name="Markowitz V."/>
            <person name="Hugenholtz P."/>
            <person name="Kyrpides N.C."/>
            <person name="Woyke T."/>
            <person name="Klenk H.P."/>
        </authorList>
    </citation>
    <scope>NUCLEOTIDE SEQUENCE</scope>
    <source>
        <strain evidence="9">ATCC 51460 / DSM 7334 / H1</strain>
    </source>
</reference>
<organism evidence="8 9">
    <name type="scientific">Gracilinema caldarium (strain ATCC 51460 / DSM 7334 / H1)</name>
    <name type="common">Treponema caldarium</name>
    <dbReference type="NCBI Taxonomy" id="744872"/>
    <lineage>
        <taxon>Bacteria</taxon>
        <taxon>Pseudomonadati</taxon>
        <taxon>Spirochaetota</taxon>
        <taxon>Spirochaetia</taxon>
        <taxon>Spirochaetales</taxon>
        <taxon>Breznakiellaceae</taxon>
        <taxon>Gracilinema</taxon>
    </lineage>
</organism>
<dbReference type="KEGG" id="scd:Spica_1116"/>
<dbReference type="SUPFAM" id="SSF64518">
    <property type="entry name" value="Phase 1 flagellin"/>
    <property type="match status" value="1"/>
</dbReference>
<dbReference type="STRING" id="744872.Spica_1116"/>
<keyword evidence="9" id="KW-1185">Reference proteome</keyword>
<evidence type="ECO:0000259" key="6">
    <source>
        <dbReference type="Pfam" id="PF00669"/>
    </source>
</evidence>
<dbReference type="Gene3D" id="1.20.1330.10">
    <property type="entry name" value="f41 fragment of flagellin, N-terminal domain"/>
    <property type="match status" value="2"/>
</dbReference>
<evidence type="ECO:0000256" key="5">
    <source>
        <dbReference type="ARBA" id="ARBA00023143"/>
    </source>
</evidence>
<keyword evidence="8" id="KW-0969">Cilium</keyword>
<dbReference type="PRINTS" id="PR00207">
    <property type="entry name" value="FLAGELLIN"/>
</dbReference>
<keyword evidence="5" id="KW-0975">Bacterial flagellum</keyword>
<feature type="domain" description="Flagellin C-terminal" evidence="7">
    <location>
        <begin position="332"/>
        <end position="414"/>
    </location>
</feature>
<dbReference type="NCBIfam" id="NF005187">
    <property type="entry name" value="PRK06663.1"/>
    <property type="match status" value="1"/>
</dbReference>
<evidence type="ECO:0000313" key="9">
    <source>
        <dbReference type="Proteomes" id="UP000000503"/>
    </source>
</evidence>
<evidence type="ECO:0000256" key="1">
    <source>
        <dbReference type="ARBA" id="ARBA00004095"/>
    </source>
</evidence>
<dbReference type="EMBL" id="CP002868">
    <property type="protein sequence ID" value="AEJ19262.1"/>
    <property type="molecule type" value="Genomic_DNA"/>
</dbReference>
<dbReference type="InterPro" id="IPR046358">
    <property type="entry name" value="Flagellin_C"/>
</dbReference>
<dbReference type="Proteomes" id="UP000000503">
    <property type="component" value="Chromosome"/>
</dbReference>
<comment type="function">
    <text evidence="1">Component of the core of the flagella.</text>
</comment>
<dbReference type="InterPro" id="IPR001492">
    <property type="entry name" value="Flagellin"/>
</dbReference>
<dbReference type="InterPro" id="IPR001029">
    <property type="entry name" value="Flagellin_N"/>
</dbReference>
<proteinExistence type="inferred from homology"/>
<keyword evidence="8" id="KW-0966">Cell projection</keyword>
<dbReference type="GO" id="GO:0005198">
    <property type="term" value="F:structural molecule activity"/>
    <property type="evidence" value="ECO:0007669"/>
    <property type="project" value="InterPro"/>
</dbReference>
<dbReference type="Pfam" id="PF07196">
    <property type="entry name" value="Flagellin_IN"/>
    <property type="match status" value="1"/>
</dbReference>
<dbReference type="InterPro" id="IPR010810">
    <property type="entry name" value="Flagellin_hook_IN_motif"/>
</dbReference>
<gene>
    <name evidence="8" type="ordered locus">Spica_1116</name>
</gene>
<dbReference type="GO" id="GO:0071973">
    <property type="term" value="P:bacterial-type flagellum-dependent cell motility"/>
    <property type="evidence" value="ECO:0007669"/>
    <property type="project" value="InterPro"/>
</dbReference>
<dbReference type="Pfam" id="PF00700">
    <property type="entry name" value="Flagellin_C"/>
    <property type="match status" value="1"/>
</dbReference>
<protein>
    <submittedName>
        <fullName evidence="8">Flagellar hook-associated protein 3</fullName>
    </submittedName>
</protein>
<keyword evidence="4" id="KW-0574">Periplasm</keyword>
<comment type="subcellular location">
    <subcellularLocation>
        <location evidence="2">Periplasmic flagellum</location>
    </subcellularLocation>
</comment>
<evidence type="ECO:0000259" key="7">
    <source>
        <dbReference type="Pfam" id="PF00700"/>
    </source>
</evidence>
<dbReference type="GO" id="GO:0055040">
    <property type="term" value="C:periplasmic flagellum"/>
    <property type="evidence" value="ECO:0007669"/>
    <property type="project" value="UniProtKB-SubCell"/>
</dbReference>
<dbReference type="OrthoDB" id="9758307at2"/>
<dbReference type="InterPro" id="IPR013384">
    <property type="entry name" value="Flagell_FlgL"/>
</dbReference>
<dbReference type="eggNOG" id="COG1344">
    <property type="taxonomic scope" value="Bacteria"/>
</dbReference>
<feature type="domain" description="Flagellin N-terminal" evidence="6">
    <location>
        <begin position="4"/>
        <end position="140"/>
    </location>
</feature>
<evidence type="ECO:0000256" key="4">
    <source>
        <dbReference type="ARBA" id="ARBA00022764"/>
    </source>
</evidence>
<sequence length="415" mass="45781">MRRISTNMPNDDIQFRLRRHEQALSSIQAKMASQQKIQDLRDDPLGASHAVRYESYLARLQRFEQNTQYAQDHYKVVDGYLRQAQDIYQRIRELAVQGANGTYTKDDMKAMAVEVNELLKEVVQISNALGPDGKRLFAGDKAYTEPFRIVEGTPTNAGESMVVRVEYQGAGANRNAEIDENAYSNLDISGGEAFWAERMQIFSSYDATAYRVEKAGAFYIDGQRIEVKPGDTIGAIVAKINESPAPVKAYIDPTTKGLALEGTNPHLIRMEDEAGSTVLKDLGILRPTSDPAAPNWNPTARVSGGSAFDMIIRLRDTLLQGNAEVVGSQGIAGIDLALDNIGSRLAEVGSRQERAEMTWKRLNQQIPDVTANLASVSSLDFAQAATDLSMLEFAHKAALQTAAKINQHTLLDFLR</sequence>
<dbReference type="NCBIfam" id="TIGR02550">
    <property type="entry name" value="flagell_flgL"/>
    <property type="match status" value="1"/>
</dbReference>
<evidence type="ECO:0000313" key="8">
    <source>
        <dbReference type="EMBL" id="AEJ19262.1"/>
    </source>
</evidence>
<comment type="similarity">
    <text evidence="3">Belongs to the bacterial flagellin family.</text>
</comment>
<dbReference type="GO" id="GO:0009424">
    <property type="term" value="C:bacterial-type flagellum hook"/>
    <property type="evidence" value="ECO:0007669"/>
    <property type="project" value="InterPro"/>
</dbReference>
<dbReference type="PANTHER" id="PTHR42792">
    <property type="entry name" value="FLAGELLIN"/>
    <property type="match status" value="1"/>
</dbReference>
<name>F8EZ31_GRAC1</name>
<dbReference type="RefSeq" id="WP_013968573.1">
    <property type="nucleotide sequence ID" value="NC_015732.1"/>
</dbReference>
<dbReference type="PANTHER" id="PTHR42792:SF1">
    <property type="entry name" value="FLAGELLAR HOOK-ASSOCIATED PROTEIN 3"/>
    <property type="match status" value="1"/>
</dbReference>
<keyword evidence="8" id="KW-0282">Flagellum</keyword>
<dbReference type="AlphaFoldDB" id="F8EZ31"/>
<evidence type="ECO:0000256" key="3">
    <source>
        <dbReference type="ARBA" id="ARBA00005709"/>
    </source>
</evidence>
<dbReference type="HOGENOM" id="CLU_024437_7_0_12"/>
<evidence type="ECO:0000256" key="2">
    <source>
        <dbReference type="ARBA" id="ARBA00004631"/>
    </source>
</evidence>